<reference evidence="2" key="3">
    <citation type="submission" date="2025-08" db="UniProtKB">
        <authorList>
            <consortium name="RefSeq"/>
        </authorList>
    </citation>
    <scope>IDENTIFICATION</scope>
    <source>
        <tissue evidence="2">Whole organism</tissue>
    </source>
</reference>
<dbReference type="RefSeq" id="XP_017871954.1">
    <property type="nucleotide sequence ID" value="XM_018016465.1"/>
</dbReference>
<reference evidence="1" key="1">
    <citation type="journal article" date="1997" name="Nucleic Acids Res.">
        <title>tRNAscan-SE: a program for improved detection of transfer RNA genes in genomic sequence.</title>
        <authorList>
            <person name="Lowe T.M."/>
            <person name="Eddy S.R."/>
        </authorList>
    </citation>
    <scope>NUCLEOTIDE SEQUENCE [LARGE SCALE GENOMIC DNA]</scope>
</reference>
<protein>
    <submittedName>
        <fullName evidence="2">Uncharacterized protein LOC108619722</fullName>
    </submittedName>
</protein>
<organism evidence="1 2">
    <name type="scientific">Drosophila arizonae</name>
    <name type="common">Fruit fly</name>
    <dbReference type="NCBI Taxonomy" id="7263"/>
    <lineage>
        <taxon>Eukaryota</taxon>
        <taxon>Metazoa</taxon>
        <taxon>Ecdysozoa</taxon>
        <taxon>Arthropoda</taxon>
        <taxon>Hexapoda</taxon>
        <taxon>Insecta</taxon>
        <taxon>Pterygota</taxon>
        <taxon>Neoptera</taxon>
        <taxon>Endopterygota</taxon>
        <taxon>Diptera</taxon>
        <taxon>Brachycera</taxon>
        <taxon>Muscomorpha</taxon>
        <taxon>Ephydroidea</taxon>
        <taxon>Drosophilidae</taxon>
        <taxon>Drosophila</taxon>
    </lineage>
</organism>
<name>A0ABM1PXL8_DROAR</name>
<dbReference type="GeneID" id="108619722"/>
<gene>
    <name evidence="2" type="primary">LOC108619722</name>
</gene>
<proteinExistence type="predicted"/>
<accession>A0ABM1PXL8</accession>
<dbReference type="Proteomes" id="UP000694904">
    <property type="component" value="Chromosome X"/>
</dbReference>
<evidence type="ECO:0000313" key="1">
    <source>
        <dbReference type="Proteomes" id="UP000694904"/>
    </source>
</evidence>
<reference evidence="1" key="2">
    <citation type="journal article" date="2016" name="G3 (Bethesda)">
        <title>Genome Evolution in Three Species of Cactophilic Drosophila.</title>
        <authorList>
            <person name="Sanchez-Flores A."/>
            <person name="Penazola F."/>
            <person name="Carpinteyro-Ponce J."/>
            <person name="Nazario-Yepiz N."/>
            <person name="Abreu-Goodger C."/>
            <person name="Machado C.A."/>
            <person name="Markow T.A."/>
        </authorList>
    </citation>
    <scope>NUCLEOTIDE SEQUENCE [LARGE SCALE GENOMIC DNA]</scope>
</reference>
<evidence type="ECO:0000313" key="2">
    <source>
        <dbReference type="RefSeq" id="XP_017871954.1"/>
    </source>
</evidence>
<sequence>MPLGKNLAIGSEEARRQRAELRTSYGNKLSNMNLGRLRSRAHTSCSESNPFQNVVHPTSAAPPPTASLRRIASSFAHVSDVNCGSCAALPLEDSEDDAREEMAEVLIRSEPFKMAPGLASKSHPLAGTVGGTNAEIGTRIGTGTGSMSAAAAGAAAANYARATRQPVEERRNHYLCANVMQSRASERWSQIAGTVSTLFRVRRISTADPLSELRRLREQRDLLEAFTRPFLYEDGIEHK</sequence>
<keyword evidence="1" id="KW-1185">Reference proteome</keyword>